<evidence type="ECO:0000256" key="13">
    <source>
        <dbReference type="ARBA" id="ARBA00045957"/>
    </source>
</evidence>
<evidence type="ECO:0000256" key="3">
    <source>
        <dbReference type="ARBA" id="ARBA00009183"/>
    </source>
</evidence>
<evidence type="ECO:0000256" key="10">
    <source>
        <dbReference type="ARBA" id="ARBA00023002"/>
    </source>
</evidence>
<keyword evidence="4 18" id="KW-0285">Flavoprotein</keyword>
<keyword evidence="12 18" id="KW-0472">Membrane</keyword>
<evidence type="ECO:0000256" key="6">
    <source>
        <dbReference type="ARBA" id="ARBA00022824"/>
    </source>
</evidence>
<dbReference type="GO" id="GO:0034899">
    <property type="term" value="F:trimethylamine monooxygenase activity"/>
    <property type="evidence" value="ECO:0007669"/>
    <property type="project" value="UniProtKB-EC"/>
</dbReference>
<evidence type="ECO:0000313" key="21">
    <source>
        <dbReference type="Proteomes" id="UP000515159"/>
    </source>
</evidence>
<dbReference type="InterPro" id="IPR002253">
    <property type="entry name" value="Flavin_mOase_1"/>
</dbReference>
<evidence type="ECO:0000256" key="11">
    <source>
        <dbReference type="ARBA" id="ARBA00023033"/>
    </source>
</evidence>
<keyword evidence="7 18" id="KW-0274">FAD</keyword>
<dbReference type="OrthoDB" id="66881at2759"/>
<dbReference type="PIRSF" id="PIRSF000332">
    <property type="entry name" value="FMO"/>
    <property type="match status" value="1"/>
</dbReference>
<evidence type="ECO:0000256" key="12">
    <source>
        <dbReference type="ARBA" id="ARBA00023136"/>
    </source>
</evidence>
<dbReference type="InterPro" id="IPR050346">
    <property type="entry name" value="FMO-like"/>
</dbReference>
<dbReference type="InParanoid" id="A0A6P8SEK3"/>
<comment type="cofactor">
    <cofactor evidence="1 18 19">
        <name>FAD</name>
        <dbReference type="ChEBI" id="CHEBI:57692"/>
    </cofactor>
</comment>
<evidence type="ECO:0000256" key="1">
    <source>
        <dbReference type="ARBA" id="ARBA00001974"/>
    </source>
</evidence>
<evidence type="ECO:0000256" key="15">
    <source>
        <dbReference type="ARBA" id="ARBA00048041"/>
    </source>
</evidence>
<evidence type="ECO:0000256" key="2">
    <source>
        <dbReference type="ARBA" id="ARBA00004389"/>
    </source>
</evidence>
<dbReference type="GeneID" id="117368048"/>
<comment type="catalytic activity">
    <reaction evidence="17">
        <text>N,N-dimethylaniline + NADPH + O2 + H(+) = N,N-dimethylaniline N-oxide + NADP(+) + H2O</text>
        <dbReference type="Rhea" id="RHEA:24468"/>
        <dbReference type="ChEBI" id="CHEBI:15377"/>
        <dbReference type="ChEBI" id="CHEBI:15378"/>
        <dbReference type="ChEBI" id="CHEBI:15379"/>
        <dbReference type="ChEBI" id="CHEBI:16269"/>
        <dbReference type="ChEBI" id="CHEBI:17735"/>
        <dbReference type="ChEBI" id="CHEBI:57783"/>
        <dbReference type="ChEBI" id="CHEBI:58349"/>
        <dbReference type="EC" id="1.14.13.8"/>
    </reaction>
    <physiologicalReaction direction="left-to-right" evidence="17">
        <dbReference type="Rhea" id="RHEA:24469"/>
    </physiologicalReaction>
</comment>
<name>A0A6P8SEK3_GEOSA</name>
<keyword evidence="21" id="KW-1185">Reference proteome</keyword>
<dbReference type="SUPFAM" id="SSF51905">
    <property type="entry name" value="FAD/NAD(P)-binding domain"/>
    <property type="match status" value="2"/>
</dbReference>
<dbReference type="Pfam" id="PF00743">
    <property type="entry name" value="FMO-like"/>
    <property type="match status" value="1"/>
</dbReference>
<keyword evidence="6 18" id="KW-0256">Endoplasmic reticulum</keyword>
<evidence type="ECO:0000313" key="22">
    <source>
        <dbReference type="RefSeq" id="XP_033817200.1"/>
    </source>
</evidence>
<evidence type="ECO:0000256" key="7">
    <source>
        <dbReference type="ARBA" id="ARBA00022827"/>
    </source>
</evidence>
<evidence type="ECO:0000256" key="4">
    <source>
        <dbReference type="ARBA" id="ARBA00022630"/>
    </source>
</evidence>
<keyword evidence="5 20" id="KW-0812">Transmembrane</keyword>
<dbReference type="PANTHER" id="PTHR23023">
    <property type="entry name" value="DIMETHYLANILINE MONOOXYGENASE"/>
    <property type="match status" value="1"/>
</dbReference>
<dbReference type="GO" id="GO:0050661">
    <property type="term" value="F:NADP binding"/>
    <property type="evidence" value="ECO:0007669"/>
    <property type="project" value="InterPro"/>
</dbReference>
<keyword evidence="8 18" id="KW-0521">NADP</keyword>
<feature type="transmembrane region" description="Helical" evidence="20">
    <location>
        <begin position="509"/>
        <end position="529"/>
    </location>
</feature>
<evidence type="ECO:0000256" key="20">
    <source>
        <dbReference type="SAM" id="Phobius"/>
    </source>
</evidence>
<protein>
    <recommendedName>
        <fullName evidence="19">Flavin-containing monooxygenase</fullName>
        <ecNumber evidence="19">1.-.-.-</ecNumber>
    </recommendedName>
</protein>
<comment type="catalytic activity">
    <reaction evidence="14">
        <text>hypotaurine + NADH + O2 + H(+) = taurine + NAD(+) + H2O</text>
        <dbReference type="Rhea" id="RHEA:74111"/>
        <dbReference type="ChEBI" id="CHEBI:15377"/>
        <dbReference type="ChEBI" id="CHEBI:15378"/>
        <dbReference type="ChEBI" id="CHEBI:15379"/>
        <dbReference type="ChEBI" id="CHEBI:57540"/>
        <dbReference type="ChEBI" id="CHEBI:57853"/>
        <dbReference type="ChEBI" id="CHEBI:57945"/>
        <dbReference type="ChEBI" id="CHEBI:507393"/>
        <dbReference type="EC" id="1.14.13.8"/>
    </reaction>
    <physiologicalReaction direction="left-to-right" evidence="14">
        <dbReference type="Rhea" id="RHEA:74112"/>
    </physiologicalReaction>
</comment>
<keyword evidence="10 18" id="KW-0560">Oxidoreductase</keyword>
<comment type="subcellular location">
    <subcellularLocation>
        <location evidence="2">Endoplasmic reticulum membrane</location>
        <topology evidence="2">Single-pass membrane protein</topology>
    </subcellularLocation>
</comment>
<evidence type="ECO:0000256" key="14">
    <source>
        <dbReference type="ARBA" id="ARBA00047338"/>
    </source>
</evidence>
<dbReference type="GO" id="GO:0004499">
    <property type="term" value="F:N,N-dimethylaniline monooxygenase activity"/>
    <property type="evidence" value="ECO:0007669"/>
    <property type="project" value="UniProtKB-UniRule"/>
</dbReference>
<organism evidence="21 22">
    <name type="scientific">Geotrypetes seraphini</name>
    <name type="common">Gaboon caecilian</name>
    <name type="synonym">Caecilia seraphini</name>
    <dbReference type="NCBI Taxonomy" id="260995"/>
    <lineage>
        <taxon>Eukaryota</taxon>
        <taxon>Metazoa</taxon>
        <taxon>Chordata</taxon>
        <taxon>Craniata</taxon>
        <taxon>Vertebrata</taxon>
        <taxon>Euteleostomi</taxon>
        <taxon>Amphibia</taxon>
        <taxon>Gymnophiona</taxon>
        <taxon>Geotrypetes</taxon>
    </lineage>
</organism>
<sequence length="535" mass="60804">MVKRVAVIGAGASGLAAIKCCLDEGLEPTCFERSSDIGGLWQYTEEVEDDRPSIYRSVVTNGSKEMMTYSDFPIPDHFSNYLSHFKVIDYFRLYIDHFNILKYIKFKTKVCTVRKCQDFSTTGQWVIVTEADGIQESAIFDAVLVCTGHFTEPYLPMELFPGIDKFKGQRFHSRMYKTPVGFEGKRILVVGLGNSAADIATELSYTADQVFVSTRRGVLVLSRIFGLGYPWDAIYITRIKRWLRNLLPFSLEMWMFEKSVNKWFDHAAFGLEIQKSLEWKEPIANEELPSRIACGTMMIKTSVKEFTETSVIFNDGTIENIDVVIFATGYSISFPFCDESIIKVNNNQICLYKNVFPPQLEKPTLAFIGFVMPLGSLIPNSELQARWATRVFKGLNRLPSSHEQLEEISKVKEILTKRFGKNRSASLLVDVIGYLDEIASEIGVKPNISRLFLTDPKLALRVLFGPCTPSQYRLTGPGKWDGARNTILKTWDRILKPTRTRVAKDVPQYSLMLIVFLSFIIVFAAVFMIRYGSDD</sequence>
<dbReference type="GO" id="GO:0050660">
    <property type="term" value="F:flavin adenine dinucleotide binding"/>
    <property type="evidence" value="ECO:0007669"/>
    <property type="project" value="InterPro"/>
</dbReference>
<dbReference type="EC" id="1.-.-.-" evidence="19"/>
<comment type="catalytic activity">
    <reaction evidence="15">
        <text>hypotaurine + NADPH + O2 + H(+) = taurine + NADP(+) + H2O</text>
        <dbReference type="Rhea" id="RHEA:69819"/>
        <dbReference type="ChEBI" id="CHEBI:15377"/>
        <dbReference type="ChEBI" id="CHEBI:15378"/>
        <dbReference type="ChEBI" id="CHEBI:15379"/>
        <dbReference type="ChEBI" id="CHEBI:57783"/>
        <dbReference type="ChEBI" id="CHEBI:57853"/>
        <dbReference type="ChEBI" id="CHEBI:58349"/>
        <dbReference type="ChEBI" id="CHEBI:507393"/>
        <dbReference type="EC" id="1.14.13.8"/>
    </reaction>
    <physiologicalReaction direction="left-to-right" evidence="15">
        <dbReference type="Rhea" id="RHEA:69820"/>
    </physiologicalReaction>
</comment>
<dbReference type="InterPro" id="IPR020946">
    <property type="entry name" value="Flavin_mOase-like"/>
</dbReference>
<evidence type="ECO:0000256" key="18">
    <source>
        <dbReference type="PIRNR" id="PIRNR000332"/>
    </source>
</evidence>
<keyword evidence="11 18" id="KW-0503">Monooxygenase</keyword>
<dbReference type="AlphaFoldDB" id="A0A6P8SEK3"/>
<dbReference type="InterPro" id="IPR036188">
    <property type="entry name" value="FAD/NAD-bd_sf"/>
</dbReference>
<dbReference type="RefSeq" id="XP_033817200.1">
    <property type="nucleotide sequence ID" value="XM_033961309.1"/>
</dbReference>
<comment type="catalytic activity">
    <reaction evidence="16">
        <text>trimethylamine + NADPH + O2 = trimethylamine N-oxide + NADP(+) + H2O</text>
        <dbReference type="Rhea" id="RHEA:31979"/>
        <dbReference type="ChEBI" id="CHEBI:15377"/>
        <dbReference type="ChEBI" id="CHEBI:15379"/>
        <dbReference type="ChEBI" id="CHEBI:15724"/>
        <dbReference type="ChEBI" id="CHEBI:57783"/>
        <dbReference type="ChEBI" id="CHEBI:58349"/>
        <dbReference type="ChEBI" id="CHEBI:58389"/>
        <dbReference type="EC" id="1.14.13.148"/>
    </reaction>
    <physiologicalReaction direction="left-to-right" evidence="16">
        <dbReference type="Rhea" id="RHEA:31980"/>
    </physiologicalReaction>
</comment>
<dbReference type="KEGG" id="gsh:117368048"/>
<dbReference type="FunFam" id="3.50.50.60:FF:000159">
    <property type="entry name" value="Dimethylaniline monooxygenase [N-oxide-forming]"/>
    <property type="match status" value="1"/>
</dbReference>
<evidence type="ECO:0000256" key="9">
    <source>
        <dbReference type="ARBA" id="ARBA00022989"/>
    </source>
</evidence>
<evidence type="ECO:0000256" key="16">
    <source>
        <dbReference type="ARBA" id="ARBA00048088"/>
    </source>
</evidence>
<gene>
    <name evidence="22" type="primary">LOC117368048</name>
</gene>
<keyword evidence="9 20" id="KW-1133">Transmembrane helix</keyword>
<evidence type="ECO:0000256" key="17">
    <source>
        <dbReference type="ARBA" id="ARBA00049443"/>
    </source>
</evidence>
<dbReference type="Gene3D" id="3.50.50.60">
    <property type="entry name" value="FAD/NAD(P)-binding domain"/>
    <property type="match status" value="2"/>
</dbReference>
<dbReference type="Proteomes" id="UP000515159">
    <property type="component" value="Chromosome 10"/>
</dbReference>
<proteinExistence type="inferred from homology"/>
<evidence type="ECO:0000256" key="19">
    <source>
        <dbReference type="RuleBase" id="RU361177"/>
    </source>
</evidence>
<evidence type="ECO:0000256" key="8">
    <source>
        <dbReference type="ARBA" id="ARBA00022857"/>
    </source>
</evidence>
<accession>A0A6P8SEK3</accession>
<dbReference type="PRINTS" id="PR00370">
    <property type="entry name" value="FMOXYGENASE"/>
</dbReference>
<dbReference type="InterPro" id="IPR000960">
    <property type="entry name" value="Flavin_mOase"/>
</dbReference>
<dbReference type="GO" id="GO:0005789">
    <property type="term" value="C:endoplasmic reticulum membrane"/>
    <property type="evidence" value="ECO:0007669"/>
    <property type="project" value="UniProtKB-SubCell"/>
</dbReference>
<comment type="similarity">
    <text evidence="3 18 19">Belongs to the FMO family.</text>
</comment>
<evidence type="ECO:0000256" key="5">
    <source>
        <dbReference type="ARBA" id="ARBA00022692"/>
    </source>
</evidence>
<comment type="function">
    <text evidence="13">Broad spectrum monooxygenase that catalyzes the oxygenation of a wide variety of nitrogen- and sulfur-containing compounds including xenobiotics. Catalyzes the S-oxygenation of hypotaurine to produce taurine, an organic osmolyte involved in cell volume regulation as well as a variety of cytoprotective and developmental processes. In vitro, catalyzes the N-oxygenation of trimethylamine (TMA) to produce trimethylamine N-oxide (TMAO) and could therefore participate to the detoxification of this compound that is generated by the action of gut microbiota from dietary precursors such as choline, choline containing compounds, betaine or L-carnitine.</text>
</comment>
<dbReference type="PRINTS" id="PR01121">
    <property type="entry name" value="FMOXYGENASE1"/>
</dbReference>
<reference evidence="22" key="1">
    <citation type="submission" date="2025-08" db="UniProtKB">
        <authorList>
            <consortium name="RefSeq"/>
        </authorList>
    </citation>
    <scope>IDENTIFICATION</scope>
</reference>